<evidence type="ECO:0000256" key="1">
    <source>
        <dbReference type="SAM" id="MobiDB-lite"/>
    </source>
</evidence>
<dbReference type="AlphaFoldDB" id="A0A6L2L9J1"/>
<accession>A0A6L2L9J1</accession>
<feature type="compositionally biased region" description="Pro residues" evidence="1">
    <location>
        <begin position="41"/>
        <end position="51"/>
    </location>
</feature>
<organism evidence="2">
    <name type="scientific">Tanacetum cinerariifolium</name>
    <name type="common">Dalmatian daisy</name>
    <name type="synonym">Chrysanthemum cinerariifolium</name>
    <dbReference type="NCBI Taxonomy" id="118510"/>
    <lineage>
        <taxon>Eukaryota</taxon>
        <taxon>Viridiplantae</taxon>
        <taxon>Streptophyta</taxon>
        <taxon>Embryophyta</taxon>
        <taxon>Tracheophyta</taxon>
        <taxon>Spermatophyta</taxon>
        <taxon>Magnoliopsida</taxon>
        <taxon>eudicotyledons</taxon>
        <taxon>Gunneridae</taxon>
        <taxon>Pentapetalae</taxon>
        <taxon>asterids</taxon>
        <taxon>campanulids</taxon>
        <taxon>Asterales</taxon>
        <taxon>Asteraceae</taxon>
        <taxon>Asteroideae</taxon>
        <taxon>Anthemideae</taxon>
        <taxon>Anthemidinae</taxon>
        <taxon>Tanacetum</taxon>
    </lineage>
</organism>
<feature type="compositionally biased region" description="Polar residues" evidence="1">
    <location>
        <begin position="62"/>
        <end position="79"/>
    </location>
</feature>
<comment type="caution">
    <text evidence="2">The sequence shown here is derived from an EMBL/GenBank/DDBJ whole genome shotgun (WGS) entry which is preliminary data.</text>
</comment>
<dbReference type="EMBL" id="BKCJ010003729">
    <property type="protein sequence ID" value="GEU56824.1"/>
    <property type="molecule type" value="Genomic_DNA"/>
</dbReference>
<feature type="region of interest" description="Disordered" evidence="1">
    <location>
        <begin position="41"/>
        <end position="79"/>
    </location>
</feature>
<evidence type="ECO:0000313" key="2">
    <source>
        <dbReference type="EMBL" id="GEU56824.1"/>
    </source>
</evidence>
<name>A0A6L2L9J1_TANCI</name>
<reference evidence="2" key="1">
    <citation type="journal article" date="2019" name="Sci. Rep.">
        <title>Draft genome of Tanacetum cinerariifolium, the natural source of mosquito coil.</title>
        <authorList>
            <person name="Yamashiro T."/>
            <person name="Shiraishi A."/>
            <person name="Satake H."/>
            <person name="Nakayama K."/>
        </authorList>
    </citation>
    <scope>NUCLEOTIDE SEQUENCE</scope>
</reference>
<sequence length="147" mass="16457">MHPQKLHRPWPLLYPPLLPNSNHKLLPTSPSTNSYFNLPIPSPPRVPPPPTTQENEPMDITPTLSPITSPDIQFNAHSPSMPSPPLFGHHIPWNLLESHGATCLRCIHSRRLIVGLSEELHNIFSYIEHMLSKPLPPNLPPPSISPN</sequence>
<gene>
    <name evidence="2" type="ORF">Tci_028802</name>
</gene>
<proteinExistence type="predicted"/>
<protein>
    <submittedName>
        <fullName evidence="2">Uncharacterized protein</fullName>
    </submittedName>
</protein>